<protein>
    <recommendedName>
        <fullName evidence="1">DUF7619 domain-containing protein</fullName>
    </recommendedName>
</protein>
<dbReference type="Proteomes" id="UP000629420">
    <property type="component" value="Chromosome"/>
</dbReference>
<organism evidence="2 3">
    <name type="scientific">Aequorivita iocasae</name>
    <dbReference type="NCBI Taxonomy" id="2803865"/>
    <lineage>
        <taxon>Bacteria</taxon>
        <taxon>Pseudomonadati</taxon>
        <taxon>Bacteroidota</taxon>
        <taxon>Flavobacteriia</taxon>
        <taxon>Flavobacteriales</taxon>
        <taxon>Flavobacteriaceae</taxon>
        <taxon>Aequorivita</taxon>
    </lineage>
</organism>
<proteinExistence type="predicted"/>
<dbReference type="InterPro" id="IPR055353">
    <property type="entry name" value="DUF7619"/>
</dbReference>
<accession>A0ABX7DU77</accession>
<dbReference type="RefSeq" id="WP_202337203.1">
    <property type="nucleotide sequence ID" value="NZ_CP068439.1"/>
</dbReference>
<sequence length="88" mass="9976">MDDYLHYIIRFQNTGTASAMNVSVSNKLDSNLDWNTLQIENIRHTNRVEITEAIKWNLSSTTSTCLIPQVMKLDPTAISNIKLNPKAI</sequence>
<dbReference type="EMBL" id="CP068439">
    <property type="protein sequence ID" value="QQX77302.1"/>
    <property type="molecule type" value="Genomic_DNA"/>
</dbReference>
<keyword evidence="3" id="KW-1185">Reference proteome</keyword>
<reference evidence="2 3" key="1">
    <citation type="submission" date="2021-01" db="EMBL/GenBank/DDBJ databases">
        <title>Aequorivita sp. strain KX20305, a bacterium isolated from the sediment collected at a cold seep field in South China Sea.</title>
        <authorList>
            <person name="Zhang H."/>
            <person name="Li C."/>
        </authorList>
    </citation>
    <scope>NUCLEOTIDE SEQUENCE [LARGE SCALE GENOMIC DNA]</scope>
    <source>
        <strain evidence="2 3">KX20305</strain>
    </source>
</reference>
<evidence type="ECO:0000313" key="2">
    <source>
        <dbReference type="EMBL" id="QQX77302.1"/>
    </source>
</evidence>
<name>A0ABX7DU77_9FLAO</name>
<evidence type="ECO:0000313" key="3">
    <source>
        <dbReference type="Proteomes" id="UP000629420"/>
    </source>
</evidence>
<gene>
    <name evidence="2" type="ORF">JK629_03250</name>
</gene>
<dbReference type="Pfam" id="PF24595">
    <property type="entry name" value="DUF7619"/>
    <property type="match status" value="1"/>
</dbReference>
<evidence type="ECO:0000259" key="1">
    <source>
        <dbReference type="Pfam" id="PF24595"/>
    </source>
</evidence>
<feature type="domain" description="DUF7619" evidence="1">
    <location>
        <begin position="2"/>
        <end position="57"/>
    </location>
</feature>